<keyword evidence="2" id="KW-1185">Reference proteome</keyword>
<evidence type="ECO:0000313" key="1">
    <source>
        <dbReference type="EMBL" id="KAF5182674.1"/>
    </source>
</evidence>
<dbReference type="Proteomes" id="UP000554482">
    <property type="component" value="Unassembled WGS sequence"/>
</dbReference>
<feature type="non-terminal residue" evidence="1">
    <location>
        <position position="1"/>
    </location>
</feature>
<dbReference type="EMBL" id="JABWDY010034433">
    <property type="protein sequence ID" value="KAF5182674.1"/>
    <property type="molecule type" value="Genomic_DNA"/>
</dbReference>
<gene>
    <name evidence="1" type="ORF">FRX31_027739</name>
</gene>
<name>A0A7J6VC42_THATH</name>
<protein>
    <submittedName>
        <fullName evidence="1">Uncharacterized protein</fullName>
    </submittedName>
</protein>
<proteinExistence type="predicted"/>
<sequence>IGSLGKMFNEGVQNVIGQSAPHLWKHLNIEFSYPSPSSFSVCKCGWLCI</sequence>
<organism evidence="1 2">
    <name type="scientific">Thalictrum thalictroides</name>
    <name type="common">Rue-anemone</name>
    <name type="synonym">Anemone thalictroides</name>
    <dbReference type="NCBI Taxonomy" id="46969"/>
    <lineage>
        <taxon>Eukaryota</taxon>
        <taxon>Viridiplantae</taxon>
        <taxon>Streptophyta</taxon>
        <taxon>Embryophyta</taxon>
        <taxon>Tracheophyta</taxon>
        <taxon>Spermatophyta</taxon>
        <taxon>Magnoliopsida</taxon>
        <taxon>Ranunculales</taxon>
        <taxon>Ranunculaceae</taxon>
        <taxon>Thalictroideae</taxon>
        <taxon>Thalictrum</taxon>
    </lineage>
</organism>
<accession>A0A7J6VC42</accession>
<reference evidence="1 2" key="1">
    <citation type="submission" date="2020-06" db="EMBL/GenBank/DDBJ databases">
        <title>Transcriptomic and genomic resources for Thalictrum thalictroides and T. hernandezii: Facilitating candidate gene discovery in an emerging model plant lineage.</title>
        <authorList>
            <person name="Arias T."/>
            <person name="Riano-Pachon D.M."/>
            <person name="Di Stilio V.S."/>
        </authorList>
    </citation>
    <scope>NUCLEOTIDE SEQUENCE [LARGE SCALE GENOMIC DNA]</scope>
    <source>
        <strain evidence="2">cv. WT478/WT964</strain>
        <tissue evidence="1">Leaves</tissue>
    </source>
</reference>
<evidence type="ECO:0000313" key="2">
    <source>
        <dbReference type="Proteomes" id="UP000554482"/>
    </source>
</evidence>
<comment type="caution">
    <text evidence="1">The sequence shown here is derived from an EMBL/GenBank/DDBJ whole genome shotgun (WGS) entry which is preliminary data.</text>
</comment>
<dbReference type="AlphaFoldDB" id="A0A7J6VC42"/>